<accession>A0ACA9P922</accession>
<proteinExistence type="predicted"/>
<name>A0ACA9P922_9GLOM</name>
<keyword evidence="2" id="KW-1185">Reference proteome</keyword>
<organism evidence="1 2">
    <name type="scientific">Cetraspora pellucida</name>
    <dbReference type="NCBI Taxonomy" id="1433469"/>
    <lineage>
        <taxon>Eukaryota</taxon>
        <taxon>Fungi</taxon>
        <taxon>Fungi incertae sedis</taxon>
        <taxon>Mucoromycota</taxon>
        <taxon>Glomeromycotina</taxon>
        <taxon>Glomeromycetes</taxon>
        <taxon>Diversisporales</taxon>
        <taxon>Gigasporaceae</taxon>
        <taxon>Cetraspora</taxon>
    </lineage>
</organism>
<dbReference type="EMBL" id="CAJVPW010022571">
    <property type="protein sequence ID" value="CAG8698022.1"/>
    <property type="molecule type" value="Genomic_DNA"/>
</dbReference>
<feature type="non-terminal residue" evidence="1">
    <location>
        <position position="1"/>
    </location>
</feature>
<evidence type="ECO:0000313" key="1">
    <source>
        <dbReference type="EMBL" id="CAG8698022.1"/>
    </source>
</evidence>
<gene>
    <name evidence="1" type="ORF">SPELUC_LOCUS11125</name>
</gene>
<evidence type="ECO:0000313" key="2">
    <source>
        <dbReference type="Proteomes" id="UP000789366"/>
    </source>
</evidence>
<reference evidence="1" key="1">
    <citation type="submission" date="2021-06" db="EMBL/GenBank/DDBJ databases">
        <authorList>
            <person name="Kallberg Y."/>
            <person name="Tangrot J."/>
            <person name="Rosling A."/>
        </authorList>
    </citation>
    <scope>NUCLEOTIDE SEQUENCE</scope>
    <source>
        <strain evidence="1">28 12/20/2015</strain>
    </source>
</reference>
<protein>
    <submittedName>
        <fullName evidence="1">4463_t:CDS:1</fullName>
    </submittedName>
</protein>
<sequence>EADEQRFNEITSRLMKSNSGDKYKFQINNQFKASKTKIEKNNSKIRKIDKANDEPVNNFIERVSSNLTEDSLSSVNEILETNLSHPKIVDTETSVERSNRNDVLAISSIINGQESSTPPPNITKKNSSDVLMHYQNSSSTNIIEQSSNSFPTASTTDNTEFLHDNNRKRKQRMQYSLTKADLDEHESISSNSEEPQTSESGLLTSYLMRDKNEKYNQFLKNLLNDNQASHETPKFDESLMQRL</sequence>
<dbReference type="Proteomes" id="UP000789366">
    <property type="component" value="Unassembled WGS sequence"/>
</dbReference>
<comment type="caution">
    <text evidence="1">The sequence shown here is derived from an EMBL/GenBank/DDBJ whole genome shotgun (WGS) entry which is preliminary data.</text>
</comment>
<feature type="non-terminal residue" evidence="1">
    <location>
        <position position="243"/>
    </location>
</feature>